<accession>A0ACC0UV59</accession>
<organism evidence="1 2">
    <name type="scientific">Trichothecium roseum</name>
    <dbReference type="NCBI Taxonomy" id="47278"/>
    <lineage>
        <taxon>Eukaryota</taxon>
        <taxon>Fungi</taxon>
        <taxon>Dikarya</taxon>
        <taxon>Ascomycota</taxon>
        <taxon>Pezizomycotina</taxon>
        <taxon>Sordariomycetes</taxon>
        <taxon>Hypocreomycetidae</taxon>
        <taxon>Hypocreales</taxon>
        <taxon>Hypocreales incertae sedis</taxon>
        <taxon>Trichothecium</taxon>
    </lineage>
</organism>
<reference evidence="1" key="1">
    <citation type="submission" date="2022-10" db="EMBL/GenBank/DDBJ databases">
        <title>Complete Genome of Trichothecium roseum strain YXFP-22015, a Plant Pathogen Isolated from Citrus.</title>
        <authorList>
            <person name="Wang Y."/>
            <person name="Zhu L."/>
        </authorList>
    </citation>
    <scope>NUCLEOTIDE SEQUENCE</scope>
    <source>
        <strain evidence="1">YXFP-22015</strain>
    </source>
</reference>
<gene>
    <name evidence="1" type="ORF">N3K66_006334</name>
</gene>
<evidence type="ECO:0000313" key="1">
    <source>
        <dbReference type="EMBL" id="KAI9897974.1"/>
    </source>
</evidence>
<comment type="caution">
    <text evidence="1">The sequence shown here is derived from an EMBL/GenBank/DDBJ whole genome shotgun (WGS) entry which is preliminary data.</text>
</comment>
<name>A0ACC0UV59_9HYPO</name>
<keyword evidence="2" id="KW-1185">Reference proteome</keyword>
<evidence type="ECO:0000313" key="2">
    <source>
        <dbReference type="Proteomes" id="UP001163324"/>
    </source>
</evidence>
<sequence length="229" mass="26838">MSMSRLTQRAKLALPRMLGTGDDTIATLLEARRSIETETMTDPEAFWIMAKILVSNRVYATLAKPDNVLIDVLASEFWDATQSSPLPVFIPIHHKSPSPRPRWTLLVIVKKDSDRRVWMKHYSCSWLTWEHEHLIQEEYRDYFYKFGDVKIDYINPVDPTFPKNDFASALYTLWVIDRIMVYGVSDDWGDDEPEKFNISQFQFERIKPVMLDILDEVMGLVQEQRGLEF</sequence>
<proteinExistence type="predicted"/>
<dbReference type="Proteomes" id="UP001163324">
    <property type="component" value="Chromosome 6"/>
</dbReference>
<protein>
    <submittedName>
        <fullName evidence="1">Uncharacterized protein</fullName>
    </submittedName>
</protein>
<dbReference type="EMBL" id="CM047945">
    <property type="protein sequence ID" value="KAI9897974.1"/>
    <property type="molecule type" value="Genomic_DNA"/>
</dbReference>